<name>A0A401LQ26_9BACE</name>
<dbReference type="OrthoDB" id="1449188at2"/>
<dbReference type="EMBL" id="BHWB01000002">
    <property type="protein sequence ID" value="GCB33680.1"/>
    <property type="molecule type" value="Genomic_DNA"/>
</dbReference>
<sequence length="112" mass="12061">MRIEIYMACPLCVAEGYSIAKEYWRHGSDGGLTSWMFKPCNGILCLDEKANVICSKCGKSTPLLKAHLSCNGGRHKFAVASNVSYAQAISTASNCVSKGGLSYLQSILKHIG</sequence>
<proteinExistence type="predicted"/>
<comment type="caution">
    <text evidence="1">The sequence shown here is derived from an EMBL/GenBank/DDBJ whole genome shotgun (WGS) entry which is preliminary data.</text>
</comment>
<accession>A0A401LQ26</accession>
<organism evidence="1 2">
    <name type="scientific">Bacteroides faecalis</name>
    <dbReference type="NCBI Taxonomy" id="2447885"/>
    <lineage>
        <taxon>Bacteria</taxon>
        <taxon>Pseudomonadati</taxon>
        <taxon>Bacteroidota</taxon>
        <taxon>Bacteroidia</taxon>
        <taxon>Bacteroidales</taxon>
        <taxon>Bacteroidaceae</taxon>
        <taxon>Bacteroides</taxon>
    </lineage>
</organism>
<evidence type="ECO:0000313" key="2">
    <source>
        <dbReference type="Proteomes" id="UP000288079"/>
    </source>
</evidence>
<protein>
    <submittedName>
        <fullName evidence="1">Uncharacterized protein</fullName>
    </submittedName>
</protein>
<evidence type="ECO:0000313" key="1">
    <source>
        <dbReference type="EMBL" id="GCB33680.1"/>
    </source>
</evidence>
<dbReference type="Proteomes" id="UP000288079">
    <property type="component" value="Unassembled WGS sequence"/>
</dbReference>
<gene>
    <name evidence="1" type="ORF">KGMB02408_06250</name>
</gene>
<reference evidence="1 2" key="1">
    <citation type="submission" date="2018-10" db="EMBL/GenBank/DDBJ databases">
        <title>Draft Genome Sequence of Bacteroides sp. KCTC 15687.</title>
        <authorList>
            <person name="Yu S.Y."/>
            <person name="Kim J.S."/>
            <person name="Oh B.S."/>
            <person name="Park S.H."/>
            <person name="Kang S.W."/>
            <person name="Park J.E."/>
            <person name="Choi S.H."/>
            <person name="Han K.I."/>
            <person name="Lee K.C."/>
            <person name="Eom M.K."/>
            <person name="Suh M.K."/>
            <person name="Lee D.H."/>
            <person name="Yoon H."/>
            <person name="Kim B."/>
            <person name="Yang S.J."/>
            <person name="Lee J.S."/>
            <person name="Lee J.H."/>
        </authorList>
    </citation>
    <scope>NUCLEOTIDE SEQUENCE [LARGE SCALE GENOMIC DNA]</scope>
    <source>
        <strain evidence="1 2">KCTC 15687</strain>
    </source>
</reference>
<keyword evidence="2" id="KW-1185">Reference proteome</keyword>
<dbReference type="AlphaFoldDB" id="A0A401LQ26"/>
<dbReference type="RefSeq" id="WP_125040005.1">
    <property type="nucleotide sequence ID" value="NZ_BHWB01000002.1"/>
</dbReference>